<dbReference type="CDD" id="cd01577">
    <property type="entry name" value="IPMI_Swivel"/>
    <property type="match status" value="1"/>
</dbReference>
<dbReference type="Gene3D" id="3.20.19.10">
    <property type="entry name" value="Aconitase, domain 4"/>
    <property type="match status" value="1"/>
</dbReference>
<dbReference type="HAMAP" id="MF_01032">
    <property type="entry name" value="LeuD_type2"/>
    <property type="match status" value="1"/>
</dbReference>
<dbReference type="AlphaFoldDB" id="A0A151AVU2"/>
<comment type="catalytic activity">
    <reaction evidence="3">
        <text>(2R,3S)-3-isopropylmalate = (2S)-2-isopropylmalate</text>
        <dbReference type="Rhea" id="RHEA:32287"/>
        <dbReference type="ChEBI" id="CHEBI:1178"/>
        <dbReference type="ChEBI" id="CHEBI:35121"/>
        <dbReference type="EC" id="4.2.1.33"/>
    </reaction>
</comment>
<evidence type="ECO:0000259" key="4">
    <source>
        <dbReference type="Pfam" id="PF00694"/>
    </source>
</evidence>
<protein>
    <recommendedName>
        <fullName evidence="3">3-isopropylmalate dehydratase small subunit</fullName>
        <ecNumber evidence="3">4.2.1.33</ecNumber>
    </recommendedName>
    <alternativeName>
        <fullName evidence="3">Alpha-IPM isomerase</fullName>
        <shortName evidence="3">IPMI</shortName>
    </alternativeName>
    <alternativeName>
        <fullName evidence="3">Isopropylmalate isomerase</fullName>
    </alternativeName>
</protein>
<dbReference type="InterPro" id="IPR050075">
    <property type="entry name" value="LeuD"/>
</dbReference>
<evidence type="ECO:0000313" key="5">
    <source>
        <dbReference type="EMBL" id="KYH31758.1"/>
    </source>
</evidence>
<gene>
    <name evidence="3" type="primary">leuD</name>
    <name evidence="5" type="ORF">MOMUL_21240</name>
</gene>
<keyword evidence="3" id="KW-0100">Branched-chain amino acid biosynthesis</keyword>
<organism evidence="5 6">
    <name type="scientific">Moorella mulderi DSM 14980</name>
    <dbReference type="NCBI Taxonomy" id="1122241"/>
    <lineage>
        <taxon>Bacteria</taxon>
        <taxon>Bacillati</taxon>
        <taxon>Bacillota</taxon>
        <taxon>Clostridia</taxon>
        <taxon>Neomoorellales</taxon>
        <taxon>Neomoorellaceae</taxon>
        <taxon>Neomoorella</taxon>
    </lineage>
</organism>
<dbReference type="InterPro" id="IPR015928">
    <property type="entry name" value="Aconitase/3IPM_dehydase_swvl"/>
</dbReference>
<comment type="caution">
    <text evidence="5">The sequence shown here is derived from an EMBL/GenBank/DDBJ whole genome shotgun (WGS) entry which is preliminary data.</text>
</comment>
<keyword evidence="2 3" id="KW-0456">Lyase</keyword>
<reference evidence="5 6" key="1">
    <citation type="submission" date="2016-02" db="EMBL/GenBank/DDBJ databases">
        <title>Genome sequence of Moorella mulderi DSM 14980.</title>
        <authorList>
            <person name="Poehlein A."/>
            <person name="Daniel R."/>
        </authorList>
    </citation>
    <scope>NUCLEOTIDE SEQUENCE [LARGE SCALE GENOMIC DNA]</scope>
    <source>
        <strain evidence="5 6">DSM 14980</strain>
    </source>
</reference>
<dbReference type="RefSeq" id="WP_201786509.1">
    <property type="nucleotide sequence ID" value="NZ_LTBC01000008.1"/>
</dbReference>
<evidence type="ECO:0000313" key="6">
    <source>
        <dbReference type="Proteomes" id="UP000075670"/>
    </source>
</evidence>
<dbReference type="NCBIfam" id="TIGR02087">
    <property type="entry name" value="LEUD_arch"/>
    <property type="match status" value="1"/>
</dbReference>
<dbReference type="UniPathway" id="UPA00048">
    <property type="reaction ID" value="UER00071"/>
</dbReference>
<dbReference type="InterPro" id="IPR011827">
    <property type="entry name" value="LeuD_type2/HacB/DmdB"/>
</dbReference>
<evidence type="ECO:0000256" key="1">
    <source>
        <dbReference type="ARBA" id="ARBA00009869"/>
    </source>
</evidence>
<comment type="pathway">
    <text evidence="3">Amino-acid biosynthesis; L-leucine biosynthesis; L-leucine from 3-methyl-2-oxobutanoate: step 2/4.</text>
</comment>
<dbReference type="EC" id="4.2.1.33" evidence="3"/>
<dbReference type="PANTHER" id="PTHR43345:SF2">
    <property type="entry name" value="3-ISOPROPYLMALATE DEHYDRATASE SMALL SUBUNIT 1"/>
    <property type="match status" value="1"/>
</dbReference>
<feature type="domain" description="Aconitase A/isopropylmalate dehydratase small subunit swivel" evidence="4">
    <location>
        <begin position="56"/>
        <end position="108"/>
    </location>
</feature>
<accession>A0A151AVU2</accession>
<keyword evidence="6" id="KW-1185">Reference proteome</keyword>
<comment type="subunit">
    <text evidence="3">Heterodimer of LeuC and LeuD.</text>
</comment>
<dbReference type="Proteomes" id="UP000075670">
    <property type="component" value="Unassembled WGS sequence"/>
</dbReference>
<comment type="similarity">
    <text evidence="1 3">Belongs to the LeuD family. LeuD type 2 subfamily.</text>
</comment>
<dbReference type="GO" id="GO:0009098">
    <property type="term" value="P:L-leucine biosynthetic process"/>
    <property type="evidence" value="ECO:0007669"/>
    <property type="project" value="UniProtKB-UniRule"/>
</dbReference>
<dbReference type="SUPFAM" id="SSF52016">
    <property type="entry name" value="LeuD/IlvD-like"/>
    <property type="match status" value="1"/>
</dbReference>
<keyword evidence="3" id="KW-0028">Amino-acid biosynthesis</keyword>
<dbReference type="InterPro" id="IPR000573">
    <property type="entry name" value="AconitaseA/IPMdHydase_ssu_swvl"/>
</dbReference>
<dbReference type="PANTHER" id="PTHR43345">
    <property type="entry name" value="3-ISOPROPYLMALATE DEHYDRATASE SMALL SUBUNIT 2-RELATED-RELATED"/>
    <property type="match status" value="1"/>
</dbReference>
<keyword evidence="3" id="KW-0432">Leucine biosynthesis</keyword>
<evidence type="ECO:0000256" key="2">
    <source>
        <dbReference type="ARBA" id="ARBA00023239"/>
    </source>
</evidence>
<dbReference type="EMBL" id="LTBC01000008">
    <property type="protein sequence ID" value="KYH31758.1"/>
    <property type="molecule type" value="Genomic_DNA"/>
</dbReference>
<evidence type="ECO:0000256" key="3">
    <source>
        <dbReference type="HAMAP-Rule" id="MF_01032"/>
    </source>
</evidence>
<name>A0A151AVU2_9FIRM</name>
<dbReference type="Pfam" id="PF00694">
    <property type="entry name" value="Aconitase_C"/>
    <property type="match status" value="1"/>
</dbReference>
<dbReference type="GO" id="GO:0003861">
    <property type="term" value="F:3-isopropylmalate dehydratase activity"/>
    <property type="evidence" value="ECO:0007669"/>
    <property type="project" value="UniProtKB-UniRule"/>
</dbReference>
<sequence length="165" mass="18037">MPHGLLRGKAWKFGDNINTDLISPAQYMEMNYEEIGRHAMEGVMPGFSDRICKGDFIVAGENFGSGSSRETAQIALKYAGVGGVIAKSFARIFFRNSINTGLPVLELEEINKIEQGDELEVDLGAGIIKNLSKNESYVVPPLPANVKELVEAGGLIPYLRAKHKK</sequence>
<dbReference type="InterPro" id="IPR033940">
    <property type="entry name" value="IPMI_Swivel"/>
</dbReference>
<comment type="function">
    <text evidence="3">Catalyzes the isomerization between 2-isopropylmalate and 3-isopropylmalate, via the formation of 2-isopropylmaleate.</text>
</comment>
<proteinExistence type="inferred from homology"/>
<dbReference type="PATRIC" id="fig|1122241.3.peg.2261"/>